<dbReference type="Pfam" id="PF07763">
    <property type="entry name" value="FEZ"/>
    <property type="match status" value="2"/>
</dbReference>
<evidence type="ECO:0000256" key="1">
    <source>
        <dbReference type="ARBA" id="ARBA00006788"/>
    </source>
</evidence>
<keyword evidence="3 4" id="KW-0175">Coiled coil</keyword>
<dbReference type="PANTHER" id="PTHR12394:SF11">
    <property type="entry name" value="FASCICULATION AND ELONGATION PROTEIN ZETA-2"/>
    <property type="match status" value="1"/>
</dbReference>
<accession>A0A9Q0E5D1</accession>
<dbReference type="OrthoDB" id="7959977at2759"/>
<evidence type="ECO:0000256" key="3">
    <source>
        <dbReference type="ARBA" id="ARBA00023054"/>
    </source>
</evidence>
<evidence type="ECO:0000313" key="6">
    <source>
        <dbReference type="EMBL" id="KAJ3598337.1"/>
    </source>
</evidence>
<gene>
    <name evidence="6" type="ORF">NHX12_001848</name>
</gene>
<reference evidence="6" key="1">
    <citation type="submission" date="2022-07" db="EMBL/GenBank/DDBJ databases">
        <title>Chromosome-level genome of Muraenolepis orangiensis.</title>
        <authorList>
            <person name="Kim J."/>
        </authorList>
    </citation>
    <scope>NUCLEOTIDE SEQUENCE</scope>
    <source>
        <strain evidence="6">KU_S4_2022</strain>
        <tissue evidence="6">Muscle</tissue>
    </source>
</reference>
<keyword evidence="7" id="KW-1185">Reference proteome</keyword>
<dbReference type="InterPro" id="IPR011680">
    <property type="entry name" value="FEZ"/>
</dbReference>
<protein>
    <recommendedName>
        <fullName evidence="8">Fasciculation and elongation protein zeta-2</fullName>
    </recommendedName>
</protein>
<dbReference type="Proteomes" id="UP001148018">
    <property type="component" value="Unassembled WGS sequence"/>
</dbReference>
<comment type="similarity">
    <text evidence="1">Belongs to the zygin family.</text>
</comment>
<dbReference type="GO" id="GO:0005737">
    <property type="term" value="C:cytoplasm"/>
    <property type="evidence" value="ECO:0007669"/>
    <property type="project" value="TreeGrafter"/>
</dbReference>
<organism evidence="6 7">
    <name type="scientific">Muraenolepis orangiensis</name>
    <name type="common">Patagonian moray cod</name>
    <dbReference type="NCBI Taxonomy" id="630683"/>
    <lineage>
        <taxon>Eukaryota</taxon>
        <taxon>Metazoa</taxon>
        <taxon>Chordata</taxon>
        <taxon>Craniata</taxon>
        <taxon>Vertebrata</taxon>
        <taxon>Euteleostomi</taxon>
        <taxon>Actinopterygii</taxon>
        <taxon>Neopterygii</taxon>
        <taxon>Teleostei</taxon>
        <taxon>Neoteleostei</taxon>
        <taxon>Acanthomorphata</taxon>
        <taxon>Zeiogadaria</taxon>
        <taxon>Gadariae</taxon>
        <taxon>Gadiformes</taxon>
        <taxon>Muraenolepidoidei</taxon>
        <taxon>Muraenolepididae</taxon>
        <taxon>Muraenolepis</taxon>
    </lineage>
</organism>
<evidence type="ECO:0000256" key="5">
    <source>
        <dbReference type="SAM" id="MobiDB-lite"/>
    </source>
</evidence>
<feature type="region of interest" description="Disordered" evidence="5">
    <location>
        <begin position="293"/>
        <end position="316"/>
    </location>
</feature>
<sequence length="396" mass="44603">MLTGVRRPSGCSLITGTGRPLARADCMAALCSLVPLDVDVERHEDPFDPPGLSDHEPLLKRDVTAKSGAEDAPGVSYGGFPYGGFQSVNHHGDGVLTQFFPNDEEVDPPVGVITEDPLLSGDPVWNTLTHSYGWVTALHWKRSRTHSRYTADLGWTRQRESDLTTERSGVEEEEEEEEELREQLDMHSIIVPCLNQEPLFTAEQVIEELEEMIEDFLDMEPLPLENHSYQEILGSMNVAELNEVLGETEASILRFSGELVRELDLREEMDFEKEVKNGFISVLIDVQNRQKEHRESVRRRKKLRTPQNRPQTTRGSRFSVEGLTSVFQNGFRQTFGGSGCDDAQYLTTVIPYERRGDAPSIQELQVLTSILKAMKDDGEKVPSLLTDYILKVLCPT</sequence>
<name>A0A9Q0E5D1_9TELE</name>
<evidence type="ECO:0000256" key="2">
    <source>
        <dbReference type="ARBA" id="ARBA00022553"/>
    </source>
</evidence>
<dbReference type="GO" id="GO:0030424">
    <property type="term" value="C:axon"/>
    <property type="evidence" value="ECO:0007669"/>
    <property type="project" value="TreeGrafter"/>
</dbReference>
<evidence type="ECO:0000256" key="4">
    <source>
        <dbReference type="SAM" id="Coils"/>
    </source>
</evidence>
<feature type="compositionally biased region" description="Polar residues" evidence="5">
    <location>
        <begin position="305"/>
        <end position="316"/>
    </location>
</feature>
<evidence type="ECO:0000313" key="7">
    <source>
        <dbReference type="Proteomes" id="UP001148018"/>
    </source>
</evidence>
<feature type="coiled-coil region" evidence="4">
    <location>
        <begin position="163"/>
        <end position="219"/>
    </location>
</feature>
<dbReference type="PANTHER" id="PTHR12394">
    <property type="entry name" value="ZYGIN"/>
    <property type="match status" value="1"/>
</dbReference>
<dbReference type="EMBL" id="JANIIK010000109">
    <property type="protein sequence ID" value="KAJ3598337.1"/>
    <property type="molecule type" value="Genomic_DNA"/>
</dbReference>
<proteinExistence type="inferred from homology"/>
<dbReference type="AlphaFoldDB" id="A0A9Q0E5D1"/>
<keyword evidence="2" id="KW-0597">Phosphoprotein</keyword>
<comment type="caution">
    <text evidence="6">The sequence shown here is derived from an EMBL/GenBank/DDBJ whole genome shotgun (WGS) entry which is preliminary data.</text>
</comment>
<evidence type="ECO:0008006" key="8">
    <source>
        <dbReference type="Google" id="ProtNLM"/>
    </source>
</evidence>